<comment type="caution">
    <text evidence="6">The sequence shown here is derived from an EMBL/GenBank/DDBJ whole genome shotgun (WGS) entry which is preliminary data.</text>
</comment>
<feature type="chain" id="PRO_5040149123" description="Leucine-rich repeat-containing N-terminal plant-type domain-containing protein" evidence="5">
    <location>
        <begin position="19"/>
        <end position="332"/>
    </location>
</feature>
<dbReference type="OrthoDB" id="1909482at2759"/>
<dbReference type="AlphaFoldDB" id="A0A9P9ZAJ7"/>
<dbReference type="InterPro" id="IPR001611">
    <property type="entry name" value="Leu-rich_rpt"/>
</dbReference>
<keyword evidence="2" id="KW-0677">Repeat</keyword>
<keyword evidence="5" id="KW-0732">Signal</keyword>
<keyword evidence="3" id="KW-0675">Receptor</keyword>
<dbReference type="SUPFAM" id="SSF52058">
    <property type="entry name" value="L domain-like"/>
    <property type="match status" value="1"/>
</dbReference>
<evidence type="ECO:0000256" key="2">
    <source>
        <dbReference type="ARBA" id="ARBA00022737"/>
    </source>
</evidence>
<keyword evidence="1" id="KW-0433">Leucine-rich repeat</keyword>
<proteinExistence type="predicted"/>
<dbReference type="FunFam" id="3.80.10.10:FF:000383">
    <property type="entry name" value="Leucine-rich repeat receptor protein kinase EMS1"/>
    <property type="match status" value="1"/>
</dbReference>
<dbReference type="PANTHER" id="PTHR48056:SF74">
    <property type="entry name" value="PROTEIN KINASE DOMAIN-CONTAINING PROTEIN"/>
    <property type="match status" value="1"/>
</dbReference>
<evidence type="ECO:0000313" key="7">
    <source>
        <dbReference type="Proteomes" id="UP001151287"/>
    </source>
</evidence>
<dbReference type="Pfam" id="PF00560">
    <property type="entry name" value="LRR_1"/>
    <property type="match status" value="2"/>
</dbReference>
<dbReference type="GO" id="GO:0033612">
    <property type="term" value="F:receptor serine/threonine kinase binding"/>
    <property type="evidence" value="ECO:0007669"/>
    <property type="project" value="TreeGrafter"/>
</dbReference>
<sequence>MSIIFIVLFLSCISSTSSTENYEVTLLKIKKQLGDPGVLSSWVEGFDFCHASDPQHVGISCYPTTGRVTFFGLYDLDISAPFPDAICDLTELEDLVLYNITGLYGPIPSCITKLFDLYEIEIIGTSLFGSVPSFMNQTNLKSILLRGNHLSGTIPPSLSTLPMLTVLDLSSNYLNGTIPSSLSTLQNLSNLDLSSNYLTGTIPSELVHGWANSLNLSNNRLTGELPRCGWDVDFWLIDKIFQKTSTTQNLSHNKIHGKIPDSFASSHFYDLDLSFNKLCGEIPQGGNLWEFNAAAFANNTCLCGYPLPPCSPSATAPAPAPILEASDLDSSP</sequence>
<dbReference type="PANTHER" id="PTHR48056">
    <property type="entry name" value="LRR RECEPTOR-LIKE SERINE/THREONINE-PROTEIN KINASE-RELATED"/>
    <property type="match status" value="1"/>
</dbReference>
<evidence type="ECO:0000256" key="4">
    <source>
        <dbReference type="ARBA" id="ARBA00023180"/>
    </source>
</evidence>
<gene>
    <name evidence="6" type="ORF">LUZ63_016786</name>
</gene>
<dbReference type="EMBL" id="JAMQYH010000005">
    <property type="protein sequence ID" value="KAJ1685396.1"/>
    <property type="molecule type" value="Genomic_DNA"/>
</dbReference>
<feature type="signal peptide" evidence="5">
    <location>
        <begin position="1"/>
        <end position="18"/>
    </location>
</feature>
<keyword evidence="4" id="KW-0325">Glycoprotein</keyword>
<dbReference type="PRINTS" id="PR00019">
    <property type="entry name" value="LEURICHRPT"/>
</dbReference>
<dbReference type="Gene3D" id="3.80.10.10">
    <property type="entry name" value="Ribonuclease Inhibitor"/>
    <property type="match status" value="1"/>
</dbReference>
<evidence type="ECO:0008006" key="8">
    <source>
        <dbReference type="Google" id="ProtNLM"/>
    </source>
</evidence>
<evidence type="ECO:0000256" key="3">
    <source>
        <dbReference type="ARBA" id="ARBA00023170"/>
    </source>
</evidence>
<reference evidence="6" key="1">
    <citation type="journal article" date="2022" name="Cell">
        <title>Repeat-based holocentromeres influence genome architecture and karyotype evolution.</title>
        <authorList>
            <person name="Hofstatter P.G."/>
            <person name="Thangavel G."/>
            <person name="Lux T."/>
            <person name="Neumann P."/>
            <person name="Vondrak T."/>
            <person name="Novak P."/>
            <person name="Zhang M."/>
            <person name="Costa L."/>
            <person name="Castellani M."/>
            <person name="Scott A."/>
            <person name="Toegelov H."/>
            <person name="Fuchs J."/>
            <person name="Mata-Sucre Y."/>
            <person name="Dias Y."/>
            <person name="Vanzela A.L.L."/>
            <person name="Huettel B."/>
            <person name="Almeida C.C.S."/>
            <person name="Simkova H."/>
            <person name="Souza G."/>
            <person name="Pedrosa-Harand A."/>
            <person name="Macas J."/>
            <person name="Mayer K.F.X."/>
            <person name="Houben A."/>
            <person name="Marques A."/>
        </authorList>
    </citation>
    <scope>NUCLEOTIDE SEQUENCE</scope>
    <source>
        <strain evidence="6">RhyBre1mFocal</strain>
    </source>
</reference>
<keyword evidence="7" id="KW-1185">Reference proteome</keyword>
<name>A0A9P9ZAJ7_9POAL</name>
<evidence type="ECO:0000313" key="6">
    <source>
        <dbReference type="EMBL" id="KAJ1685396.1"/>
    </source>
</evidence>
<dbReference type="InterPro" id="IPR050647">
    <property type="entry name" value="Plant_LRR-RLKs"/>
</dbReference>
<organism evidence="6 7">
    <name type="scientific">Rhynchospora breviuscula</name>
    <dbReference type="NCBI Taxonomy" id="2022672"/>
    <lineage>
        <taxon>Eukaryota</taxon>
        <taxon>Viridiplantae</taxon>
        <taxon>Streptophyta</taxon>
        <taxon>Embryophyta</taxon>
        <taxon>Tracheophyta</taxon>
        <taxon>Spermatophyta</taxon>
        <taxon>Magnoliopsida</taxon>
        <taxon>Liliopsida</taxon>
        <taxon>Poales</taxon>
        <taxon>Cyperaceae</taxon>
        <taxon>Cyperoideae</taxon>
        <taxon>Rhynchosporeae</taxon>
        <taxon>Rhynchospora</taxon>
    </lineage>
</organism>
<dbReference type="InterPro" id="IPR032675">
    <property type="entry name" value="LRR_dom_sf"/>
</dbReference>
<dbReference type="Pfam" id="PF13855">
    <property type="entry name" value="LRR_8"/>
    <property type="match status" value="1"/>
</dbReference>
<dbReference type="Proteomes" id="UP001151287">
    <property type="component" value="Unassembled WGS sequence"/>
</dbReference>
<evidence type="ECO:0000256" key="5">
    <source>
        <dbReference type="SAM" id="SignalP"/>
    </source>
</evidence>
<accession>A0A9P9ZAJ7</accession>
<protein>
    <recommendedName>
        <fullName evidence="8">Leucine-rich repeat-containing N-terminal plant-type domain-containing protein</fullName>
    </recommendedName>
</protein>
<evidence type="ECO:0000256" key="1">
    <source>
        <dbReference type="ARBA" id="ARBA00022614"/>
    </source>
</evidence>